<feature type="repeat" description="ANK" evidence="3">
    <location>
        <begin position="555"/>
        <end position="587"/>
    </location>
</feature>
<dbReference type="Gene3D" id="1.25.40.20">
    <property type="entry name" value="Ankyrin repeat-containing domain"/>
    <property type="match status" value="3"/>
</dbReference>
<keyword evidence="2 3" id="KW-0040">ANK repeat</keyword>
<evidence type="ECO:0008006" key="8">
    <source>
        <dbReference type="Google" id="ProtNLM"/>
    </source>
</evidence>
<dbReference type="SUPFAM" id="SSF48403">
    <property type="entry name" value="Ankyrin repeat"/>
    <property type="match status" value="2"/>
</dbReference>
<dbReference type="PROSITE" id="PS50088">
    <property type="entry name" value="ANK_REPEAT"/>
    <property type="match status" value="7"/>
</dbReference>
<evidence type="ECO:0000256" key="5">
    <source>
        <dbReference type="SAM" id="Phobius"/>
    </source>
</evidence>
<feature type="repeat" description="ANK" evidence="3">
    <location>
        <begin position="621"/>
        <end position="653"/>
    </location>
</feature>
<evidence type="ECO:0000313" key="7">
    <source>
        <dbReference type="Proteomes" id="UP001241169"/>
    </source>
</evidence>
<dbReference type="GeneID" id="85377884"/>
<feature type="transmembrane region" description="Helical" evidence="5">
    <location>
        <begin position="854"/>
        <end position="876"/>
    </location>
</feature>
<dbReference type="Pfam" id="PF12796">
    <property type="entry name" value="Ank_2"/>
    <property type="match status" value="4"/>
</dbReference>
<dbReference type="Proteomes" id="UP001241169">
    <property type="component" value="Unassembled WGS sequence"/>
</dbReference>
<dbReference type="InterPro" id="IPR036770">
    <property type="entry name" value="Ankyrin_rpt-contain_sf"/>
</dbReference>
<keyword evidence="5" id="KW-1133">Transmembrane helix</keyword>
<dbReference type="RefSeq" id="XP_060348115.1">
    <property type="nucleotide sequence ID" value="XM_060493985.1"/>
</dbReference>
<gene>
    <name evidence="6" type="ORF">CPAR01_09721</name>
</gene>
<reference evidence="6 7" key="1">
    <citation type="submission" date="2016-10" db="EMBL/GenBank/DDBJ databases">
        <title>The genome sequence of Colletotrichum fioriniae PJ7.</title>
        <authorList>
            <person name="Baroncelli R."/>
        </authorList>
    </citation>
    <scope>NUCLEOTIDE SEQUENCE [LARGE SCALE GENOMIC DNA]</scope>
    <source>
        <strain evidence="6 7">IMI 384185</strain>
    </source>
</reference>
<evidence type="ECO:0000313" key="6">
    <source>
        <dbReference type="EMBL" id="KAK1536179.1"/>
    </source>
</evidence>
<feature type="repeat" description="ANK" evidence="3">
    <location>
        <begin position="420"/>
        <end position="452"/>
    </location>
</feature>
<feature type="repeat" description="ANK" evidence="3">
    <location>
        <begin position="241"/>
        <end position="273"/>
    </location>
</feature>
<sequence length="889" mass="98504">MDPITALTSAVELFGVARQIQSLVEKYKNAPKAVHEIIVECNLTKDVCLNLQKQVSQTDILKNPVKNSTEDGLRKMLDTCMDKLKKTLKDLEHEVSKVQSKSDSRMGKWDKTKFLWREEIFSDAAQSIQDQKARLGIVIQLLQVRTGQEVKEGVHNVQKGVDTLREEVREILTEFLKRQNPPQLGLQPPSELKKSRSDTQINTTGKRFADDLFAAVRGGRLEDLEPILAQGASVNMALGDRGDRAIHVAAREGFLLVLDRLIASGADVNVQNALQDTALHQALNRGQIPTSLALLSSGASWKIRNANGTTPLHTAVRSSAYLVVQYLLDKGADANARDRWGHTPLYKACIPPEKDKKNDFVINLKIIRLLVERGADPTLGGWKTGRTPIHGLASSGHAKELEILAKEAKTLELPLTGDSQGETPLLVAVKNKHPGAVDVLLKRGANVNARETSKDGTAPTALWYAAYNPDLSIAAKLLETGADPRAKSNGITLLHLAATKHWLELAKLLVKHKADLDAKSSSNDTPLHAAVWVKDFPIVRFMLENGAKVEAKGYRTATPIMAAAETGSLPMIRLLLKHGAQWSYMTPQGSNAFIWSSSGGSVVCVSFFLGCGQDLHHRAEGDYTALHYAARTGKMECVKLLLELGIDKQVMPTKMRAPFKVRGTAAEVARAHGAVEVAEFIERTDTPSFLSIQKRGTRPPGVLRARATIDTGIRIRVFALEYFNQQQEIDDAHLLATMLVYMTVGRDIITALIVVLALRSVIVGGTTTLTLRYFMILFARHIIIYATEIPYIIHKKRWTSFCRRYQLPRNVARFGTFSYLCMQFSLFAVEAHLFRLWRQHRLDGGANVQSTGVALAAIITSITAYTVRQAYIKVLFHWELMRSSRRAVN</sequence>
<keyword evidence="4" id="KW-0175">Coiled coil</keyword>
<evidence type="ECO:0000256" key="1">
    <source>
        <dbReference type="ARBA" id="ARBA00022737"/>
    </source>
</evidence>
<dbReference type="PANTHER" id="PTHR24198">
    <property type="entry name" value="ANKYRIN REPEAT AND PROTEIN KINASE DOMAIN-CONTAINING PROTEIN"/>
    <property type="match status" value="1"/>
</dbReference>
<dbReference type="InterPro" id="IPR002110">
    <property type="entry name" value="Ankyrin_rpt"/>
</dbReference>
<dbReference type="PANTHER" id="PTHR24198:SF165">
    <property type="entry name" value="ANKYRIN REPEAT-CONTAINING PROTEIN-RELATED"/>
    <property type="match status" value="1"/>
</dbReference>
<feature type="repeat" description="ANK" evidence="3">
    <location>
        <begin position="489"/>
        <end position="521"/>
    </location>
</feature>
<evidence type="ECO:0000256" key="4">
    <source>
        <dbReference type="SAM" id="Coils"/>
    </source>
</evidence>
<feature type="coiled-coil region" evidence="4">
    <location>
        <begin position="74"/>
        <end position="101"/>
    </location>
</feature>
<feature type="repeat" description="ANK" evidence="3">
    <location>
        <begin position="307"/>
        <end position="339"/>
    </location>
</feature>
<proteinExistence type="predicted"/>
<dbReference type="PROSITE" id="PS50297">
    <property type="entry name" value="ANK_REP_REGION"/>
    <property type="match status" value="7"/>
</dbReference>
<feature type="repeat" description="ANK" evidence="3">
    <location>
        <begin position="522"/>
        <end position="554"/>
    </location>
</feature>
<feature type="transmembrane region" description="Helical" evidence="5">
    <location>
        <begin position="814"/>
        <end position="834"/>
    </location>
</feature>
<feature type="transmembrane region" description="Helical" evidence="5">
    <location>
        <begin position="748"/>
        <end position="767"/>
    </location>
</feature>
<dbReference type="SMART" id="SM00248">
    <property type="entry name" value="ANK"/>
    <property type="match status" value="12"/>
</dbReference>
<organism evidence="6 7">
    <name type="scientific">Colletotrichum paranaense</name>
    <dbReference type="NCBI Taxonomy" id="1914294"/>
    <lineage>
        <taxon>Eukaryota</taxon>
        <taxon>Fungi</taxon>
        <taxon>Dikarya</taxon>
        <taxon>Ascomycota</taxon>
        <taxon>Pezizomycotina</taxon>
        <taxon>Sordariomycetes</taxon>
        <taxon>Hypocreomycetidae</taxon>
        <taxon>Glomerellales</taxon>
        <taxon>Glomerellaceae</taxon>
        <taxon>Colletotrichum</taxon>
        <taxon>Colletotrichum acutatum species complex</taxon>
    </lineage>
</organism>
<keyword evidence="1" id="KW-0677">Repeat</keyword>
<protein>
    <recommendedName>
        <fullName evidence="8">Ankyrin repeat protein</fullName>
    </recommendedName>
</protein>
<keyword evidence="5" id="KW-0812">Transmembrane</keyword>
<comment type="caution">
    <text evidence="6">The sequence shown here is derived from an EMBL/GenBank/DDBJ whole genome shotgun (WGS) entry which is preliminary data.</text>
</comment>
<evidence type="ECO:0000256" key="2">
    <source>
        <dbReference type="ARBA" id="ARBA00023043"/>
    </source>
</evidence>
<name>A0ABQ9SHJ4_9PEZI</name>
<keyword evidence="5" id="KW-0472">Membrane</keyword>
<evidence type="ECO:0000256" key="3">
    <source>
        <dbReference type="PROSITE-ProRule" id="PRU00023"/>
    </source>
</evidence>
<keyword evidence="7" id="KW-1185">Reference proteome</keyword>
<dbReference type="EMBL" id="MOPA01000007">
    <property type="protein sequence ID" value="KAK1536179.1"/>
    <property type="molecule type" value="Genomic_DNA"/>
</dbReference>
<accession>A0ABQ9SHJ4</accession>